<dbReference type="RefSeq" id="WP_126756339.1">
    <property type="nucleotide sequence ID" value="NZ_PIPQ01000001.1"/>
</dbReference>
<dbReference type="CDD" id="cd06558">
    <property type="entry name" value="crotonase-like"/>
    <property type="match status" value="1"/>
</dbReference>
<dbReference type="PANTHER" id="PTHR42964">
    <property type="entry name" value="ENOYL-COA HYDRATASE"/>
    <property type="match status" value="1"/>
</dbReference>
<comment type="similarity">
    <text evidence="1">Belongs to the enoyl-CoA hydratase/isomerase family.</text>
</comment>
<proteinExistence type="inferred from homology"/>
<dbReference type="InterPro" id="IPR001753">
    <property type="entry name" value="Enoyl-CoA_hydra/iso"/>
</dbReference>
<evidence type="ECO:0000313" key="3">
    <source>
        <dbReference type="Proteomes" id="UP000286976"/>
    </source>
</evidence>
<name>A0A432X939_9GAMM</name>
<dbReference type="PANTHER" id="PTHR42964:SF1">
    <property type="entry name" value="POLYKETIDE BIOSYNTHESIS ENOYL-COA HYDRATASE PKSH-RELATED"/>
    <property type="match status" value="1"/>
</dbReference>
<comment type="caution">
    <text evidence="2">The sequence shown here is derived from an EMBL/GenBank/DDBJ whole genome shotgun (WGS) entry which is preliminary data.</text>
</comment>
<dbReference type="EMBL" id="PIPQ01000001">
    <property type="protein sequence ID" value="RUO43945.1"/>
    <property type="molecule type" value="Genomic_DNA"/>
</dbReference>
<dbReference type="Gene3D" id="1.10.12.10">
    <property type="entry name" value="Lyase 2-enoyl-coa Hydratase, Chain A, domain 2"/>
    <property type="match status" value="1"/>
</dbReference>
<protein>
    <submittedName>
        <fullName evidence="2">Gamma-carboxygeranoyl-CoA hydratase</fullName>
    </submittedName>
</protein>
<dbReference type="InterPro" id="IPR014748">
    <property type="entry name" value="Enoyl-CoA_hydra_C"/>
</dbReference>
<keyword evidence="3" id="KW-1185">Reference proteome</keyword>
<gene>
    <name evidence="2" type="ORF">CWE15_01810</name>
</gene>
<sequence length="273" mass="29451">MNYVSLAVNDLGVATLTMARPEVHNAFDDTMIAELRSALASLKENAKARVLVLRGDGRHFSAGADLNWMRGMAQKNLQENLQDAGELGALMWELDHHPLPTIALVQGAAFGGAVGLVACCDIAIATERASFCLSETRIGLIPAVISPYVVRAMGHAASRRYMLTAERFSATTAAHFGLVHEVFAELPEAEAKVTELVNTLLNNSPAAVTAAKELIEHVSNAPLDQDLVTETARRIAHIRVSHEGQEGLSAFLEKRTANWVPTAPHTNEAQDDK</sequence>
<organism evidence="2 3">
    <name type="scientific">Aliidiomarina taiwanensis</name>
    <dbReference type="NCBI Taxonomy" id="946228"/>
    <lineage>
        <taxon>Bacteria</taxon>
        <taxon>Pseudomonadati</taxon>
        <taxon>Pseudomonadota</taxon>
        <taxon>Gammaproteobacteria</taxon>
        <taxon>Alteromonadales</taxon>
        <taxon>Idiomarinaceae</taxon>
        <taxon>Aliidiomarina</taxon>
    </lineage>
</organism>
<accession>A0A432X939</accession>
<reference evidence="2 3" key="1">
    <citation type="journal article" date="2011" name="Front. Microbiol.">
        <title>Genomic signatures of strain selection and enhancement in Bacillus atrophaeus var. globigii, a historical biowarfare simulant.</title>
        <authorList>
            <person name="Gibbons H.S."/>
            <person name="Broomall S.M."/>
            <person name="McNew L.A."/>
            <person name="Daligault H."/>
            <person name="Chapman C."/>
            <person name="Bruce D."/>
            <person name="Karavis M."/>
            <person name="Krepps M."/>
            <person name="McGregor P.A."/>
            <person name="Hong C."/>
            <person name="Park K.H."/>
            <person name="Akmal A."/>
            <person name="Feldman A."/>
            <person name="Lin J.S."/>
            <person name="Chang W.E."/>
            <person name="Higgs B.W."/>
            <person name="Demirev P."/>
            <person name="Lindquist J."/>
            <person name="Liem A."/>
            <person name="Fochler E."/>
            <person name="Read T.D."/>
            <person name="Tapia R."/>
            <person name="Johnson S."/>
            <person name="Bishop-Lilly K.A."/>
            <person name="Detter C."/>
            <person name="Han C."/>
            <person name="Sozhamannan S."/>
            <person name="Rosenzweig C.N."/>
            <person name="Skowronski E.W."/>
        </authorList>
    </citation>
    <scope>NUCLEOTIDE SEQUENCE [LARGE SCALE GENOMIC DNA]</scope>
    <source>
        <strain evidence="2 3">AIT1</strain>
    </source>
</reference>
<evidence type="ECO:0000313" key="2">
    <source>
        <dbReference type="EMBL" id="RUO43945.1"/>
    </source>
</evidence>
<dbReference type="AlphaFoldDB" id="A0A432X939"/>
<evidence type="ECO:0000256" key="1">
    <source>
        <dbReference type="ARBA" id="ARBA00005254"/>
    </source>
</evidence>
<dbReference type="InterPro" id="IPR029045">
    <property type="entry name" value="ClpP/crotonase-like_dom_sf"/>
</dbReference>
<dbReference type="Pfam" id="PF00378">
    <property type="entry name" value="ECH_1"/>
    <property type="match status" value="1"/>
</dbReference>
<dbReference type="Proteomes" id="UP000286976">
    <property type="component" value="Unassembled WGS sequence"/>
</dbReference>
<dbReference type="Gene3D" id="3.90.226.10">
    <property type="entry name" value="2-enoyl-CoA Hydratase, Chain A, domain 1"/>
    <property type="match status" value="1"/>
</dbReference>
<dbReference type="GO" id="GO:0003824">
    <property type="term" value="F:catalytic activity"/>
    <property type="evidence" value="ECO:0007669"/>
    <property type="project" value="UniProtKB-ARBA"/>
</dbReference>
<dbReference type="InterPro" id="IPR051683">
    <property type="entry name" value="Enoyl-CoA_Hydratase/Isomerase"/>
</dbReference>
<dbReference type="GO" id="GO:0008300">
    <property type="term" value="P:isoprenoid catabolic process"/>
    <property type="evidence" value="ECO:0007669"/>
    <property type="project" value="TreeGrafter"/>
</dbReference>
<dbReference type="SUPFAM" id="SSF52096">
    <property type="entry name" value="ClpP/crotonase"/>
    <property type="match status" value="1"/>
</dbReference>
<dbReference type="OrthoDB" id="9807606at2"/>